<evidence type="ECO:0000313" key="3">
    <source>
        <dbReference type="Proteomes" id="UP000218209"/>
    </source>
</evidence>
<accession>A0A1X6NU50</accession>
<proteinExistence type="predicted"/>
<gene>
    <name evidence="2" type="ORF">BU14_0464s0008</name>
</gene>
<feature type="region of interest" description="Disordered" evidence="1">
    <location>
        <begin position="341"/>
        <end position="381"/>
    </location>
</feature>
<feature type="region of interest" description="Disordered" evidence="1">
    <location>
        <begin position="171"/>
        <end position="192"/>
    </location>
</feature>
<evidence type="ECO:0000256" key="1">
    <source>
        <dbReference type="SAM" id="MobiDB-lite"/>
    </source>
</evidence>
<feature type="region of interest" description="Disordered" evidence="1">
    <location>
        <begin position="23"/>
        <end position="62"/>
    </location>
</feature>
<feature type="compositionally biased region" description="Basic residues" evidence="1">
    <location>
        <begin position="48"/>
        <end position="62"/>
    </location>
</feature>
<name>A0A1X6NU50_PORUM</name>
<dbReference type="EMBL" id="KV919081">
    <property type="protein sequence ID" value="OSX72134.1"/>
    <property type="molecule type" value="Genomic_DNA"/>
</dbReference>
<feature type="compositionally biased region" description="Basic residues" evidence="1">
    <location>
        <begin position="292"/>
        <end position="313"/>
    </location>
</feature>
<reference evidence="2 3" key="1">
    <citation type="submission" date="2017-03" db="EMBL/GenBank/DDBJ databases">
        <title>WGS assembly of Porphyra umbilicalis.</title>
        <authorList>
            <person name="Brawley S.H."/>
            <person name="Blouin N.A."/>
            <person name="Ficko-Blean E."/>
            <person name="Wheeler G.L."/>
            <person name="Lohr M."/>
            <person name="Goodson H.V."/>
            <person name="Jenkins J.W."/>
            <person name="Blaby-Haas C.E."/>
            <person name="Helliwell K.E."/>
            <person name="Chan C."/>
            <person name="Marriage T."/>
            <person name="Bhattacharya D."/>
            <person name="Klein A.S."/>
            <person name="Badis Y."/>
            <person name="Brodie J."/>
            <person name="Cao Y."/>
            <person name="Collen J."/>
            <person name="Dittami S.M."/>
            <person name="Gachon C.M."/>
            <person name="Green B.R."/>
            <person name="Karpowicz S."/>
            <person name="Kim J.W."/>
            <person name="Kudahl U."/>
            <person name="Lin S."/>
            <person name="Michel G."/>
            <person name="Mittag M."/>
            <person name="Olson B.J."/>
            <person name="Pangilinan J."/>
            <person name="Peng Y."/>
            <person name="Qiu H."/>
            <person name="Shu S."/>
            <person name="Singer J.T."/>
            <person name="Smith A.G."/>
            <person name="Sprecher B.N."/>
            <person name="Wagner V."/>
            <person name="Wang W."/>
            <person name="Wang Z.-Y."/>
            <person name="Yan J."/>
            <person name="Yarish C."/>
            <person name="Zoeuner-Riek S."/>
            <person name="Zhuang Y."/>
            <person name="Zou Y."/>
            <person name="Lindquist E.A."/>
            <person name="Grimwood J."/>
            <person name="Barry K."/>
            <person name="Rokhsar D.S."/>
            <person name="Schmutz J."/>
            <person name="Stiller J.W."/>
            <person name="Grossman A.R."/>
            <person name="Prochnik S.E."/>
        </authorList>
    </citation>
    <scope>NUCLEOTIDE SEQUENCE [LARGE SCALE GENOMIC DNA]</scope>
    <source>
        <strain evidence="2">4086291</strain>
    </source>
</reference>
<feature type="region of interest" description="Disordered" evidence="1">
    <location>
        <begin position="79"/>
        <end position="152"/>
    </location>
</feature>
<evidence type="ECO:0000313" key="2">
    <source>
        <dbReference type="EMBL" id="OSX72134.1"/>
    </source>
</evidence>
<feature type="compositionally biased region" description="Low complexity" evidence="1">
    <location>
        <begin position="100"/>
        <end position="115"/>
    </location>
</feature>
<dbReference type="Proteomes" id="UP000218209">
    <property type="component" value="Unassembled WGS sequence"/>
</dbReference>
<sequence length="381" mass="40693">MSRCRCGCCRTFETAPGVAADAGDGGATGQAVSYGAERAPPRPQKPPHWIHGRRRGRQQRGHCARRPPLWAWVESPAARCGGPPPPVARRQHASRGGRRATGAAHAAAVWAPADGSGRRVGDGHCPRRHRQPHSRRPCRDATAAVPPGGAGAAAEVPVAPVAVVWDAGGGAPVRADRRRGHPSGGWPTPRSGAFRVWWHRLGWPRRAVGRPTDGPPPTRVGEAKAVEGARGARGNGTVRRGEAAEPPQWRRAGRHGRSSVDHSRQTARLLRQAPTTTMPEADAAGAKTAHPAPRRGRRPNPNRRRPPRRRQCRRGTASAAAGEWGIAVDDVGPARAVRTAAAAASGRRRRCSVLPTAPRPAGERRARHWQRGDVSTARKTL</sequence>
<feature type="region of interest" description="Disordered" evidence="1">
    <location>
        <begin position="205"/>
        <end position="321"/>
    </location>
</feature>
<feature type="compositionally biased region" description="Basic and acidic residues" evidence="1">
    <location>
        <begin position="116"/>
        <end position="125"/>
    </location>
</feature>
<feature type="compositionally biased region" description="Low complexity" evidence="1">
    <location>
        <begin position="141"/>
        <end position="152"/>
    </location>
</feature>
<dbReference type="AlphaFoldDB" id="A0A1X6NU50"/>
<organism evidence="2 3">
    <name type="scientific">Porphyra umbilicalis</name>
    <name type="common">Purple laver</name>
    <name type="synonym">Red alga</name>
    <dbReference type="NCBI Taxonomy" id="2786"/>
    <lineage>
        <taxon>Eukaryota</taxon>
        <taxon>Rhodophyta</taxon>
        <taxon>Bangiophyceae</taxon>
        <taxon>Bangiales</taxon>
        <taxon>Bangiaceae</taxon>
        <taxon>Porphyra</taxon>
    </lineage>
</organism>
<feature type="compositionally biased region" description="Basic residues" evidence="1">
    <location>
        <begin position="126"/>
        <end position="136"/>
    </location>
</feature>
<protein>
    <submittedName>
        <fullName evidence="2">Uncharacterized protein</fullName>
    </submittedName>
</protein>
<feature type="compositionally biased region" description="Basic residues" evidence="1">
    <location>
        <begin position="89"/>
        <end position="98"/>
    </location>
</feature>
<keyword evidence="3" id="KW-1185">Reference proteome</keyword>